<gene>
    <name evidence="2" type="ORF">CYMTET_18492</name>
</gene>
<reference evidence="2 3" key="1">
    <citation type="journal article" date="2015" name="Genome Biol. Evol.">
        <title>Comparative Genomics of a Bacterivorous Green Alga Reveals Evolutionary Causalities and Consequences of Phago-Mixotrophic Mode of Nutrition.</title>
        <authorList>
            <person name="Burns J.A."/>
            <person name="Paasch A."/>
            <person name="Narechania A."/>
            <person name="Kim E."/>
        </authorList>
    </citation>
    <scope>NUCLEOTIDE SEQUENCE [LARGE SCALE GENOMIC DNA]</scope>
    <source>
        <strain evidence="2 3">PLY_AMNH</strain>
    </source>
</reference>
<evidence type="ECO:0000313" key="3">
    <source>
        <dbReference type="Proteomes" id="UP001190700"/>
    </source>
</evidence>
<comment type="caution">
    <text evidence="2">The sequence shown here is derived from an EMBL/GenBank/DDBJ whole genome shotgun (WGS) entry which is preliminary data.</text>
</comment>
<dbReference type="AlphaFoldDB" id="A0AAE0L646"/>
<dbReference type="EMBL" id="LGRX02008575">
    <property type="protein sequence ID" value="KAK3273257.1"/>
    <property type="molecule type" value="Genomic_DNA"/>
</dbReference>
<proteinExistence type="predicted"/>
<accession>A0AAE0L646</accession>
<evidence type="ECO:0000313" key="2">
    <source>
        <dbReference type="EMBL" id="KAK3273257.1"/>
    </source>
</evidence>
<feature type="region of interest" description="Disordered" evidence="1">
    <location>
        <begin position="130"/>
        <end position="153"/>
    </location>
</feature>
<keyword evidence="3" id="KW-1185">Reference proteome</keyword>
<organism evidence="2 3">
    <name type="scientific">Cymbomonas tetramitiformis</name>
    <dbReference type="NCBI Taxonomy" id="36881"/>
    <lineage>
        <taxon>Eukaryota</taxon>
        <taxon>Viridiplantae</taxon>
        <taxon>Chlorophyta</taxon>
        <taxon>Pyramimonadophyceae</taxon>
        <taxon>Pyramimonadales</taxon>
        <taxon>Pyramimonadaceae</taxon>
        <taxon>Cymbomonas</taxon>
    </lineage>
</organism>
<sequence>MNNNLTNERSIRDVFSTTSYITHGEKDKPLTYEVPTVPSQWYLPGTKQPHRANFAGKQFITNPPKQGRVPEVYLQKEYPWISDTDKYVDRMGYKALQPEKKKGFNVGDFKRRDEFTQNFRQEQYREFLKSEHQSCQKDDTRRKSTGLFPPIPGAAPRPVKPLFDLMDRAEEGFPMKCSRDTKNPTTVSLDRDYGNWKTSSQQVGYGVNRAEHTKPTHAKIPYVKSTFYRSQGVGLPGGR</sequence>
<dbReference type="Proteomes" id="UP001190700">
    <property type="component" value="Unassembled WGS sequence"/>
</dbReference>
<feature type="compositionally biased region" description="Basic and acidic residues" evidence="1">
    <location>
        <begin position="130"/>
        <end position="142"/>
    </location>
</feature>
<name>A0AAE0L646_9CHLO</name>
<protein>
    <submittedName>
        <fullName evidence="2">Uncharacterized protein</fullName>
    </submittedName>
</protein>
<evidence type="ECO:0000256" key="1">
    <source>
        <dbReference type="SAM" id="MobiDB-lite"/>
    </source>
</evidence>